<evidence type="ECO:0000256" key="1">
    <source>
        <dbReference type="ARBA" id="ARBA00004123"/>
    </source>
</evidence>
<dbReference type="SMART" id="SM00380">
    <property type="entry name" value="AP2"/>
    <property type="match status" value="1"/>
</dbReference>
<evidence type="ECO:0000256" key="4">
    <source>
        <dbReference type="ARBA" id="ARBA00023125"/>
    </source>
</evidence>
<dbReference type="PANTHER" id="PTHR31657">
    <property type="entry name" value="ETHYLENE-RESPONSIVE TRANSCRIPTION FACTOR ERF061"/>
    <property type="match status" value="1"/>
</dbReference>
<dbReference type="GO" id="GO:0003700">
    <property type="term" value="F:DNA-binding transcription factor activity"/>
    <property type="evidence" value="ECO:0007669"/>
    <property type="project" value="InterPro"/>
</dbReference>
<accession>A9NNQ8</accession>
<dbReference type="FunFam" id="3.30.730.10:FF:000001">
    <property type="entry name" value="Ethylene-responsive transcription factor 2"/>
    <property type="match status" value="1"/>
</dbReference>
<comment type="subcellular location">
    <subcellularLocation>
        <location evidence="1">Nucleus</location>
    </subcellularLocation>
</comment>
<keyword evidence="6" id="KW-0539">Nucleus</keyword>
<dbReference type="Gene3D" id="3.30.730.10">
    <property type="entry name" value="AP2/ERF domain"/>
    <property type="match status" value="1"/>
</dbReference>
<dbReference type="GO" id="GO:0009873">
    <property type="term" value="P:ethylene-activated signaling pathway"/>
    <property type="evidence" value="ECO:0007669"/>
    <property type="project" value="UniProtKB-KW"/>
</dbReference>
<evidence type="ECO:0000313" key="9">
    <source>
        <dbReference type="EMBL" id="ABK22269.1"/>
    </source>
</evidence>
<evidence type="ECO:0000256" key="2">
    <source>
        <dbReference type="ARBA" id="ARBA00022745"/>
    </source>
</evidence>
<dbReference type="InterPro" id="IPR051758">
    <property type="entry name" value="ERF/AP2-like"/>
</dbReference>
<dbReference type="PRINTS" id="PR00367">
    <property type="entry name" value="ETHRSPELEMNT"/>
</dbReference>
<dbReference type="EMBL" id="EF082918">
    <property type="protein sequence ID" value="ABK22269.1"/>
    <property type="molecule type" value="mRNA"/>
</dbReference>
<evidence type="ECO:0000256" key="6">
    <source>
        <dbReference type="ARBA" id="ARBA00023242"/>
    </source>
</evidence>
<evidence type="ECO:0000256" key="5">
    <source>
        <dbReference type="ARBA" id="ARBA00023163"/>
    </source>
</evidence>
<comment type="similarity">
    <text evidence="7">Belongs to the AP2/ERF transcription factor family. ERF subfamily.</text>
</comment>
<dbReference type="OMA" id="QWRGECA"/>
<keyword evidence="5" id="KW-0804">Transcription</keyword>
<dbReference type="AlphaFoldDB" id="A9NNQ8"/>
<keyword evidence="4" id="KW-0238">DNA-binding</keyword>
<dbReference type="PANTHER" id="PTHR31657:SF87">
    <property type="entry name" value="ETHYLENE-RESPONSIVE TRANSCRIPTION FACTOR RAP2-13"/>
    <property type="match status" value="1"/>
</dbReference>
<protein>
    <recommendedName>
        <fullName evidence="8">AP2/ERF domain-containing protein</fullName>
    </recommendedName>
</protein>
<proteinExistence type="evidence at transcript level"/>
<dbReference type="InterPro" id="IPR036955">
    <property type="entry name" value="AP2/ERF_dom_sf"/>
</dbReference>
<dbReference type="InterPro" id="IPR016177">
    <property type="entry name" value="DNA-bd_dom_sf"/>
</dbReference>
<dbReference type="Pfam" id="PF00847">
    <property type="entry name" value="AP2"/>
    <property type="match status" value="1"/>
</dbReference>
<dbReference type="InterPro" id="IPR001471">
    <property type="entry name" value="AP2/ERF_dom"/>
</dbReference>
<sequence length="248" mass="27912">MEKRDKCAIAARQPMKKLYRGVRQRQWGKWVAEIRLPRNRTRLWLGTFETAEAAALAYDRAAYQWRGECARLNFPHLFSKNCQDSYISSTSGMSPRHYRESSDQKYAYNSGSVHMNACKGDPVRTTAYNGDPVQINVYKSDPVQISAHNGNAVGKVASLAEFMPESSSSHESPNAQVERFVWEEGEDENWLNNLPVLEADMTWDVLNGCSDLGTEGSQTRTCALQTENACISSGKFEFQGVWLGCCCE</sequence>
<dbReference type="CDD" id="cd00018">
    <property type="entry name" value="AP2"/>
    <property type="match status" value="1"/>
</dbReference>
<reference evidence="9" key="1">
    <citation type="journal article" date="2008" name="BMC Genomics">
        <title>A conifer genomics resource of 200,000 spruce (Picea spp.) ESTs and 6,464 high-quality, sequence-finished full-length cDNAs for Sitka spruce (Picea sitchensis).</title>
        <authorList>
            <person name="Ralph S.G."/>
            <person name="Chun H.J."/>
            <person name="Kolosova N."/>
            <person name="Cooper D."/>
            <person name="Oddy C."/>
            <person name="Ritland C.E."/>
            <person name="Kirkpatrick R."/>
            <person name="Moore R."/>
            <person name="Barber S."/>
            <person name="Holt R.A."/>
            <person name="Jones S.J."/>
            <person name="Marra M.A."/>
            <person name="Douglas C.J."/>
            <person name="Ritland K."/>
            <person name="Bohlmann J."/>
        </authorList>
    </citation>
    <scope>NUCLEOTIDE SEQUENCE</scope>
    <source>
        <tissue evidence="9">Green portion of the leader tissue</tissue>
    </source>
</reference>
<feature type="domain" description="AP2/ERF" evidence="8">
    <location>
        <begin position="18"/>
        <end position="75"/>
    </location>
</feature>
<dbReference type="GO" id="GO:0005634">
    <property type="term" value="C:nucleus"/>
    <property type="evidence" value="ECO:0007669"/>
    <property type="project" value="UniProtKB-SubCell"/>
</dbReference>
<organism evidence="9">
    <name type="scientific">Picea sitchensis</name>
    <name type="common">Sitka spruce</name>
    <name type="synonym">Pinus sitchensis</name>
    <dbReference type="NCBI Taxonomy" id="3332"/>
    <lineage>
        <taxon>Eukaryota</taxon>
        <taxon>Viridiplantae</taxon>
        <taxon>Streptophyta</taxon>
        <taxon>Embryophyta</taxon>
        <taxon>Tracheophyta</taxon>
        <taxon>Spermatophyta</taxon>
        <taxon>Pinopsida</taxon>
        <taxon>Pinidae</taxon>
        <taxon>Conifers I</taxon>
        <taxon>Pinales</taxon>
        <taxon>Pinaceae</taxon>
        <taxon>Picea</taxon>
    </lineage>
</organism>
<evidence type="ECO:0000256" key="7">
    <source>
        <dbReference type="ARBA" id="ARBA00024343"/>
    </source>
</evidence>
<evidence type="ECO:0000259" key="8">
    <source>
        <dbReference type="PROSITE" id="PS51032"/>
    </source>
</evidence>
<dbReference type="SUPFAM" id="SSF54171">
    <property type="entry name" value="DNA-binding domain"/>
    <property type="match status" value="1"/>
</dbReference>
<keyword evidence="3" id="KW-0805">Transcription regulation</keyword>
<name>A9NNQ8_PICSI</name>
<dbReference type="PROSITE" id="PS51032">
    <property type="entry name" value="AP2_ERF"/>
    <property type="match status" value="1"/>
</dbReference>
<keyword evidence="2" id="KW-0936">Ethylene signaling pathway</keyword>
<evidence type="ECO:0000256" key="3">
    <source>
        <dbReference type="ARBA" id="ARBA00023015"/>
    </source>
</evidence>
<dbReference type="GO" id="GO:0000976">
    <property type="term" value="F:transcription cis-regulatory region binding"/>
    <property type="evidence" value="ECO:0007669"/>
    <property type="project" value="UniProtKB-ARBA"/>
</dbReference>